<reference evidence="4 5" key="1">
    <citation type="submission" date="2021-05" db="EMBL/GenBank/DDBJ databases">
        <title>Genome Assembly of Synthetic Allotetraploid Brassica napus Reveals Homoeologous Exchanges between Subgenomes.</title>
        <authorList>
            <person name="Davis J.T."/>
        </authorList>
    </citation>
    <scope>NUCLEOTIDE SEQUENCE [LARGE SCALE GENOMIC DNA]</scope>
    <source>
        <strain evidence="5">cv. Da-Ae</strain>
        <tissue evidence="4">Seedling</tissue>
    </source>
</reference>
<evidence type="ECO:0000256" key="2">
    <source>
        <dbReference type="SAM" id="Phobius"/>
    </source>
</evidence>
<keyword evidence="5" id="KW-1185">Reference proteome</keyword>
<feature type="domain" description="Legumain prodomain" evidence="3">
    <location>
        <begin position="136"/>
        <end position="200"/>
    </location>
</feature>
<keyword evidence="2" id="KW-0812">Transmembrane</keyword>
<dbReference type="Proteomes" id="UP000824890">
    <property type="component" value="Unassembled WGS sequence"/>
</dbReference>
<evidence type="ECO:0000313" key="5">
    <source>
        <dbReference type="Proteomes" id="UP000824890"/>
    </source>
</evidence>
<dbReference type="CDD" id="cd21115">
    <property type="entry name" value="legumain_C"/>
    <property type="match status" value="1"/>
</dbReference>
<dbReference type="InterPro" id="IPR048501">
    <property type="entry name" value="Legum_prodom"/>
</dbReference>
<gene>
    <name evidence="4" type="ORF">HID58_043620</name>
</gene>
<protein>
    <recommendedName>
        <fullName evidence="3">Legumain prodomain domain-containing protein</fullName>
    </recommendedName>
</protein>
<evidence type="ECO:0000259" key="3">
    <source>
        <dbReference type="Pfam" id="PF20985"/>
    </source>
</evidence>
<sequence>MLTEPYFKNTIMVSHIFFFFPANTSPSTTTREENFLYKRVIYYGIQEHQQQEKKKQFFRILITTMSFLGHFQVLVFRYALLLFSAESRKTQLFDTESSTDDGAEHENYRDKVDARQDIPLLYLETKVKFKTLLWDLLTSTRTTGQPVVDDWDCYKTLVKSFKNQCGAKMEYDMKYAGALANICNKGVDVRQTVAAIEEACAH</sequence>
<dbReference type="PANTHER" id="PTHR12000">
    <property type="entry name" value="HEMOGLOBINASE FAMILY MEMBER"/>
    <property type="match status" value="1"/>
</dbReference>
<name>A0ABQ8BI23_BRANA</name>
<dbReference type="PANTHER" id="PTHR12000:SF49">
    <property type="entry name" value="LEGUMAIN"/>
    <property type="match status" value="1"/>
</dbReference>
<keyword evidence="2" id="KW-0472">Membrane</keyword>
<comment type="similarity">
    <text evidence="1">Belongs to the peptidase C13 family.</text>
</comment>
<accession>A0ABQ8BI23</accession>
<dbReference type="Gene3D" id="1.10.132.130">
    <property type="match status" value="1"/>
</dbReference>
<comment type="caution">
    <text evidence="4">The sequence shown here is derived from an EMBL/GenBank/DDBJ whole genome shotgun (WGS) entry which is preliminary data.</text>
</comment>
<evidence type="ECO:0000313" key="4">
    <source>
        <dbReference type="EMBL" id="KAH0904117.1"/>
    </source>
</evidence>
<dbReference type="Pfam" id="PF20985">
    <property type="entry name" value="Legum_prodom"/>
    <property type="match status" value="1"/>
</dbReference>
<dbReference type="EMBL" id="JAGKQM010000011">
    <property type="protein sequence ID" value="KAH0904117.1"/>
    <property type="molecule type" value="Genomic_DNA"/>
</dbReference>
<feature type="transmembrane region" description="Helical" evidence="2">
    <location>
        <begin position="57"/>
        <end position="80"/>
    </location>
</feature>
<proteinExistence type="inferred from homology"/>
<dbReference type="InterPro" id="IPR001096">
    <property type="entry name" value="Peptidase_C13"/>
</dbReference>
<dbReference type="InterPro" id="IPR046427">
    <property type="entry name" value="Legumain_prodom_sf"/>
</dbReference>
<evidence type="ECO:0000256" key="1">
    <source>
        <dbReference type="ARBA" id="ARBA00009941"/>
    </source>
</evidence>
<keyword evidence="2" id="KW-1133">Transmembrane helix</keyword>
<organism evidence="4 5">
    <name type="scientific">Brassica napus</name>
    <name type="common">Rape</name>
    <dbReference type="NCBI Taxonomy" id="3708"/>
    <lineage>
        <taxon>Eukaryota</taxon>
        <taxon>Viridiplantae</taxon>
        <taxon>Streptophyta</taxon>
        <taxon>Embryophyta</taxon>
        <taxon>Tracheophyta</taxon>
        <taxon>Spermatophyta</taxon>
        <taxon>Magnoliopsida</taxon>
        <taxon>eudicotyledons</taxon>
        <taxon>Gunneridae</taxon>
        <taxon>Pentapetalae</taxon>
        <taxon>rosids</taxon>
        <taxon>malvids</taxon>
        <taxon>Brassicales</taxon>
        <taxon>Brassicaceae</taxon>
        <taxon>Brassiceae</taxon>
        <taxon>Brassica</taxon>
    </lineage>
</organism>